<dbReference type="InterPro" id="IPR036962">
    <property type="entry name" value="Glyco_hydro_3_N_sf"/>
</dbReference>
<dbReference type="InterPro" id="IPR017853">
    <property type="entry name" value="GH"/>
</dbReference>
<evidence type="ECO:0000256" key="1">
    <source>
        <dbReference type="ARBA" id="ARBA00000448"/>
    </source>
</evidence>
<dbReference type="InterPro" id="IPR001764">
    <property type="entry name" value="Glyco_hydro_3_N"/>
</dbReference>
<dbReference type="InterPro" id="IPR036881">
    <property type="entry name" value="Glyco_hydro_3_C_sf"/>
</dbReference>
<comment type="caution">
    <text evidence="12">The sequence shown here is derived from an EMBL/GenBank/DDBJ whole genome shotgun (WGS) entry which is preliminary data.</text>
</comment>
<evidence type="ECO:0000256" key="5">
    <source>
        <dbReference type="ARBA" id="ARBA00022801"/>
    </source>
</evidence>
<dbReference type="PANTHER" id="PTHR42715">
    <property type="entry name" value="BETA-GLUCOSIDASE"/>
    <property type="match status" value="1"/>
</dbReference>
<evidence type="ECO:0000256" key="9">
    <source>
        <dbReference type="ARBA" id="ARBA00023326"/>
    </source>
</evidence>
<keyword evidence="9 10" id="KW-0624">Polysaccharide degradation</keyword>
<dbReference type="EMBL" id="LAQI01000086">
    <property type="protein sequence ID" value="KKY21301.1"/>
    <property type="molecule type" value="Genomic_DNA"/>
</dbReference>
<dbReference type="SMART" id="SM01217">
    <property type="entry name" value="Fn3_like"/>
    <property type="match status" value="1"/>
</dbReference>
<dbReference type="Gene3D" id="2.60.40.10">
    <property type="entry name" value="Immunoglobulins"/>
    <property type="match status" value="1"/>
</dbReference>
<protein>
    <recommendedName>
        <fullName evidence="4 10">beta-glucosidase</fullName>
        <ecNumber evidence="4 10">3.2.1.21</ecNumber>
    </recommendedName>
</protein>
<dbReference type="Gene3D" id="2.60.120.260">
    <property type="entry name" value="Galactose-binding domain-like"/>
    <property type="match status" value="1"/>
</dbReference>
<dbReference type="InterPro" id="IPR002772">
    <property type="entry name" value="Glyco_hydro_3_C"/>
</dbReference>
<dbReference type="UniPathway" id="UPA00696"/>
<sequence>MASPTNVEAILASLTLEEKISLLAGANFWETVAIPTKNVPSLKTSDGPNGARGAEFAHGTTAACFPASVCLASTFSTSLAARVGDALAEETLSKGARVLLAPTVCLHRHPLGGRNFESFSEDPLLAGALAAAYVGGLQARGVGATLKHFAANEQETARFTVNETVSERALRELYLRPFEIAVKAPAGPPWAVMTSYNLVNGTHADSHEWLLKTVLRGEWGWKGLVMSDWGGTNSTAESINAGMDLEMPGPTKWRKVEDVVAAIEAGKTSEEAVTACARNVLELMVKTRQFEDPVTPPEQAINRPEVQKLIREVGGAGAVLLKNKDGVLPIRKEKLQKKKIALLGHAKDSLIHGGGSASVNAHYKVTPYDGLKAALGDDVELLYAKGAHTFRLLPPMGKDVKDYEGSPGWTLQRFDTDDYSQSPVGTKNIPTSNWAPILSTEIAETCKLTGTFTPSTTGKHYLGFSGLGPSKLFINGTLVSEQKHNYQDPMGFLLGGGKQENFQYAFEAGQPYTIEAHSRRPQVNNSGLSILDKCMGFYLGFMTEAEHDEDIQAQAVAAAAAADVAVVFTGHTKDWETEGQDQASFHLPADGSQDALVAAVAAANPRTVVVNSTGVAVAMPWVDDVAAIVQTWFPGQEAGNAIADVLLGTVNPAGRLPTSFPRRLEDAPAHGNFPGEHVGPGGRLEVTYAEDVFVGYRHFDRPQHAGKVLFPFGFGLSYTTFALDGFRVRWRPNESVYDVAVAVTNTGDRPGAHVVQVYAGPTAEVETRVELPVKQLVAFDRVELRPGETKSVQVQVPVRGLAYFDEGVGKWVVERGRYKIMVAESSADIRESSVVDVEERLEFAP</sequence>
<reference evidence="12 13" key="1">
    <citation type="submission" date="2015-03" db="EMBL/GenBank/DDBJ databases">
        <authorList>
            <person name="Morales-Cruz A."/>
            <person name="Amrine K.C."/>
            <person name="Cantu D."/>
        </authorList>
    </citation>
    <scope>NUCLEOTIDE SEQUENCE [LARGE SCALE GENOMIC DNA]</scope>
    <source>
        <strain evidence="12">DS831</strain>
    </source>
</reference>
<dbReference type="PRINTS" id="PR00133">
    <property type="entry name" value="GLHYDRLASE3"/>
</dbReference>
<evidence type="ECO:0000256" key="6">
    <source>
        <dbReference type="ARBA" id="ARBA00023180"/>
    </source>
</evidence>
<dbReference type="Pfam" id="PF00933">
    <property type="entry name" value="Glyco_hydro_3"/>
    <property type="match status" value="1"/>
</dbReference>
<comment type="similarity">
    <text evidence="3 10">Belongs to the glycosyl hydrolase 3 family.</text>
</comment>
<keyword evidence="8 10" id="KW-0326">Glycosidase</keyword>
<dbReference type="Pfam" id="PF14310">
    <property type="entry name" value="Fn3-like"/>
    <property type="match status" value="1"/>
</dbReference>
<keyword evidence="7 10" id="KW-0119">Carbohydrate metabolism</keyword>
<keyword evidence="5 10" id="KW-0378">Hydrolase</keyword>
<dbReference type="InterPro" id="IPR050288">
    <property type="entry name" value="Cellulose_deg_GH3"/>
</dbReference>
<dbReference type="PANTHER" id="PTHR42715:SF3">
    <property type="entry name" value="BETA-GLUCOSIDASE B-RELATED"/>
    <property type="match status" value="1"/>
</dbReference>
<dbReference type="EC" id="3.2.1.21" evidence="4 10"/>
<dbReference type="PROSITE" id="PS51820">
    <property type="entry name" value="PA14"/>
    <property type="match status" value="1"/>
</dbReference>
<evidence type="ECO:0000256" key="2">
    <source>
        <dbReference type="ARBA" id="ARBA00004987"/>
    </source>
</evidence>
<dbReference type="Gene3D" id="3.20.20.300">
    <property type="entry name" value="Glycoside hydrolase, family 3, N-terminal domain"/>
    <property type="match status" value="1"/>
</dbReference>
<dbReference type="InterPro" id="IPR013783">
    <property type="entry name" value="Ig-like_fold"/>
</dbReference>
<evidence type="ECO:0000256" key="8">
    <source>
        <dbReference type="ARBA" id="ARBA00023295"/>
    </source>
</evidence>
<evidence type="ECO:0000256" key="4">
    <source>
        <dbReference type="ARBA" id="ARBA00012744"/>
    </source>
</evidence>
<dbReference type="Proteomes" id="UP000034182">
    <property type="component" value="Unassembled WGS sequence"/>
</dbReference>
<gene>
    <name evidence="12" type="ORF">UCDDS831_g04369</name>
</gene>
<evidence type="ECO:0000256" key="7">
    <source>
        <dbReference type="ARBA" id="ARBA00023277"/>
    </source>
</evidence>
<dbReference type="PROSITE" id="PS00775">
    <property type="entry name" value="GLYCOSYL_HYDROL_F3"/>
    <property type="match status" value="1"/>
</dbReference>
<comment type="pathway">
    <text evidence="2 10">Glycan metabolism; cellulose degradation.</text>
</comment>
<dbReference type="GO" id="GO:0030245">
    <property type="term" value="P:cellulose catabolic process"/>
    <property type="evidence" value="ECO:0007669"/>
    <property type="project" value="UniProtKB-UniPathway"/>
</dbReference>
<proteinExistence type="inferred from homology"/>
<dbReference type="InterPro" id="IPR037524">
    <property type="entry name" value="PA14/GLEYA"/>
</dbReference>
<name>A0A0G2EGB7_9PEZI</name>
<dbReference type="Pfam" id="PF01915">
    <property type="entry name" value="Glyco_hydro_3_C"/>
    <property type="match status" value="1"/>
</dbReference>
<reference evidence="12 13" key="2">
    <citation type="submission" date="2015-05" db="EMBL/GenBank/DDBJ databases">
        <title>Distinctive expansion of gene families associated with plant cell wall degradation and secondary metabolism in the genomes of grapevine trunk pathogens.</title>
        <authorList>
            <person name="Lawrence D.P."/>
            <person name="Travadon R."/>
            <person name="Rolshausen P.E."/>
            <person name="Baumgartner K."/>
        </authorList>
    </citation>
    <scope>NUCLEOTIDE SEQUENCE [LARGE SCALE GENOMIC DNA]</scope>
    <source>
        <strain evidence="12">DS831</strain>
    </source>
</reference>
<keyword evidence="6" id="KW-0325">Glycoprotein</keyword>
<dbReference type="GO" id="GO:0008422">
    <property type="term" value="F:beta-glucosidase activity"/>
    <property type="evidence" value="ECO:0007669"/>
    <property type="project" value="UniProtKB-EC"/>
</dbReference>
<evidence type="ECO:0000313" key="12">
    <source>
        <dbReference type="EMBL" id="KKY21301.1"/>
    </source>
</evidence>
<organism evidence="12 13">
    <name type="scientific">Diplodia seriata</name>
    <dbReference type="NCBI Taxonomy" id="420778"/>
    <lineage>
        <taxon>Eukaryota</taxon>
        <taxon>Fungi</taxon>
        <taxon>Dikarya</taxon>
        <taxon>Ascomycota</taxon>
        <taxon>Pezizomycotina</taxon>
        <taxon>Dothideomycetes</taxon>
        <taxon>Dothideomycetes incertae sedis</taxon>
        <taxon>Botryosphaeriales</taxon>
        <taxon>Botryosphaeriaceae</taxon>
        <taxon>Diplodia</taxon>
    </lineage>
</organism>
<dbReference type="InterPro" id="IPR026891">
    <property type="entry name" value="Fn3-like"/>
</dbReference>
<dbReference type="Gene3D" id="3.40.50.1700">
    <property type="entry name" value="Glycoside hydrolase family 3 C-terminal domain"/>
    <property type="match status" value="1"/>
</dbReference>
<evidence type="ECO:0000259" key="11">
    <source>
        <dbReference type="PROSITE" id="PS51820"/>
    </source>
</evidence>
<accession>A0A0G2EGB7</accession>
<evidence type="ECO:0000256" key="10">
    <source>
        <dbReference type="RuleBase" id="RU361161"/>
    </source>
</evidence>
<evidence type="ECO:0000256" key="3">
    <source>
        <dbReference type="ARBA" id="ARBA00005336"/>
    </source>
</evidence>
<dbReference type="FunFam" id="2.60.40.10:FF:000495">
    <property type="entry name" value="Periplasmic beta-glucosidase"/>
    <property type="match status" value="1"/>
</dbReference>
<dbReference type="SUPFAM" id="SSF52279">
    <property type="entry name" value="Beta-D-glucan exohydrolase, C-terminal domain"/>
    <property type="match status" value="1"/>
</dbReference>
<dbReference type="AlphaFoldDB" id="A0A0G2EGB7"/>
<dbReference type="SUPFAM" id="SSF51445">
    <property type="entry name" value="(Trans)glycosidases"/>
    <property type="match status" value="1"/>
</dbReference>
<evidence type="ECO:0000313" key="13">
    <source>
        <dbReference type="Proteomes" id="UP000034182"/>
    </source>
</evidence>
<dbReference type="InterPro" id="IPR019800">
    <property type="entry name" value="Glyco_hydro_3_AS"/>
</dbReference>
<comment type="catalytic activity">
    <reaction evidence="1 10">
        <text>Hydrolysis of terminal, non-reducing beta-D-glucosyl residues with release of beta-D-glucose.</text>
        <dbReference type="EC" id="3.2.1.21"/>
    </reaction>
</comment>
<feature type="domain" description="PA14" evidence="11">
    <location>
        <begin position="404"/>
        <end position="556"/>
    </location>
</feature>